<comment type="caution">
    <text evidence="1">The sequence shown here is derived from an EMBL/GenBank/DDBJ whole genome shotgun (WGS) entry which is preliminary data.</text>
</comment>
<reference evidence="1 2" key="1">
    <citation type="journal article" date="2024" name="G3 (Bethesda)">
        <title>Genome assembly of Hibiscus sabdariffa L. provides insights into metabolisms of medicinal natural products.</title>
        <authorList>
            <person name="Kim T."/>
        </authorList>
    </citation>
    <scope>NUCLEOTIDE SEQUENCE [LARGE SCALE GENOMIC DNA]</scope>
    <source>
        <strain evidence="1">TK-2024</strain>
        <tissue evidence="1">Old leaves</tissue>
    </source>
</reference>
<sequence>MLGILALLRFEELFSPADRAAILSIRLPCLPQPDRLIWCGEKSGIYSVRNDYRFLLDNTATSPTVCSFYKHLWVFITMDFLTGICDYSTTCIILVENLLRTRFGRNGLHEIKSIHENLVQRAEELVTFVQSYDYNFRTLNCTLTHPSSAANVHWSPPPLGSCYRLLSHSFSAFMNEAFAVLHGLQFALDLGLCHDVKALSSSFVAGRFRFVPHACNCLAHAMAQEGRGKEEYHFCTVENFRTCGFR</sequence>
<evidence type="ECO:0000313" key="2">
    <source>
        <dbReference type="Proteomes" id="UP001472677"/>
    </source>
</evidence>
<dbReference type="EMBL" id="JBBPBM010000011">
    <property type="protein sequence ID" value="KAK8563526.1"/>
    <property type="molecule type" value="Genomic_DNA"/>
</dbReference>
<evidence type="ECO:0000313" key="1">
    <source>
        <dbReference type="EMBL" id="KAK8563526.1"/>
    </source>
</evidence>
<keyword evidence="2" id="KW-1185">Reference proteome</keyword>
<evidence type="ECO:0008006" key="3">
    <source>
        <dbReference type="Google" id="ProtNLM"/>
    </source>
</evidence>
<proteinExistence type="predicted"/>
<name>A0ABR2ENR5_9ROSI</name>
<accession>A0ABR2ENR5</accession>
<organism evidence="1 2">
    <name type="scientific">Hibiscus sabdariffa</name>
    <name type="common">roselle</name>
    <dbReference type="NCBI Taxonomy" id="183260"/>
    <lineage>
        <taxon>Eukaryota</taxon>
        <taxon>Viridiplantae</taxon>
        <taxon>Streptophyta</taxon>
        <taxon>Embryophyta</taxon>
        <taxon>Tracheophyta</taxon>
        <taxon>Spermatophyta</taxon>
        <taxon>Magnoliopsida</taxon>
        <taxon>eudicotyledons</taxon>
        <taxon>Gunneridae</taxon>
        <taxon>Pentapetalae</taxon>
        <taxon>rosids</taxon>
        <taxon>malvids</taxon>
        <taxon>Malvales</taxon>
        <taxon>Malvaceae</taxon>
        <taxon>Malvoideae</taxon>
        <taxon>Hibiscus</taxon>
    </lineage>
</organism>
<dbReference type="Proteomes" id="UP001472677">
    <property type="component" value="Unassembled WGS sequence"/>
</dbReference>
<protein>
    <recommendedName>
        <fullName evidence="3">RNase H type-1 domain-containing protein</fullName>
    </recommendedName>
</protein>
<gene>
    <name evidence="1" type="ORF">V6N12_035672</name>
</gene>